<protein>
    <submittedName>
        <fullName evidence="3">Cytochrome P450</fullName>
    </submittedName>
</protein>
<dbReference type="GO" id="GO:0008395">
    <property type="term" value="F:steroid hydroxylase activity"/>
    <property type="evidence" value="ECO:0007669"/>
    <property type="project" value="TreeGrafter"/>
</dbReference>
<dbReference type="PANTHER" id="PTHR46696:SF4">
    <property type="entry name" value="BIOTIN BIOSYNTHESIS CYTOCHROME P450"/>
    <property type="match status" value="1"/>
</dbReference>
<dbReference type="GO" id="GO:0006707">
    <property type="term" value="P:cholesterol catabolic process"/>
    <property type="evidence" value="ECO:0007669"/>
    <property type="project" value="TreeGrafter"/>
</dbReference>
<keyword evidence="2" id="KW-0408">Iron</keyword>
<evidence type="ECO:0000256" key="2">
    <source>
        <dbReference type="RuleBase" id="RU000461"/>
    </source>
</evidence>
<keyword evidence="2" id="KW-0479">Metal-binding</keyword>
<evidence type="ECO:0000313" key="4">
    <source>
        <dbReference type="Proteomes" id="UP000564573"/>
    </source>
</evidence>
<dbReference type="InterPro" id="IPR036396">
    <property type="entry name" value="Cyt_P450_sf"/>
</dbReference>
<dbReference type="PANTHER" id="PTHR46696">
    <property type="entry name" value="P450, PUTATIVE (EUROFUNG)-RELATED"/>
    <property type="match status" value="1"/>
</dbReference>
<dbReference type="GO" id="GO:0020037">
    <property type="term" value="F:heme binding"/>
    <property type="evidence" value="ECO:0007669"/>
    <property type="project" value="InterPro"/>
</dbReference>
<gene>
    <name evidence="3" type="ORF">FB384_004460</name>
</gene>
<dbReference type="Gene3D" id="1.10.630.10">
    <property type="entry name" value="Cytochrome P450"/>
    <property type="match status" value="1"/>
</dbReference>
<dbReference type="Pfam" id="PF00067">
    <property type="entry name" value="p450"/>
    <property type="match status" value="1"/>
</dbReference>
<dbReference type="GO" id="GO:0036199">
    <property type="term" value="F:cholest-4-en-3-one 26-monooxygenase activity"/>
    <property type="evidence" value="ECO:0007669"/>
    <property type="project" value="TreeGrafter"/>
</dbReference>
<keyword evidence="2" id="KW-0349">Heme</keyword>
<proteinExistence type="inferred from homology"/>
<dbReference type="SUPFAM" id="SSF48264">
    <property type="entry name" value="Cytochrome P450"/>
    <property type="match status" value="1"/>
</dbReference>
<keyword evidence="2" id="KW-0560">Oxidoreductase</keyword>
<dbReference type="InterPro" id="IPR001128">
    <property type="entry name" value="Cyt_P450"/>
</dbReference>
<dbReference type="RefSeq" id="WP_183786709.1">
    <property type="nucleotide sequence ID" value="NZ_JACIBS010000004.1"/>
</dbReference>
<name>A0A839XYK3_9PSEU</name>
<dbReference type="InterPro" id="IPR002397">
    <property type="entry name" value="Cyt_P450_B"/>
</dbReference>
<dbReference type="AlphaFoldDB" id="A0A839XYK3"/>
<organism evidence="3 4">
    <name type="scientific">Prauserella sediminis</name>
    <dbReference type="NCBI Taxonomy" id="577680"/>
    <lineage>
        <taxon>Bacteria</taxon>
        <taxon>Bacillati</taxon>
        <taxon>Actinomycetota</taxon>
        <taxon>Actinomycetes</taxon>
        <taxon>Pseudonocardiales</taxon>
        <taxon>Pseudonocardiaceae</taxon>
        <taxon>Prauserella</taxon>
        <taxon>Prauserella salsuginis group</taxon>
    </lineage>
</organism>
<dbReference type="Proteomes" id="UP000564573">
    <property type="component" value="Unassembled WGS sequence"/>
</dbReference>
<dbReference type="GO" id="GO:0005506">
    <property type="term" value="F:iron ion binding"/>
    <property type="evidence" value="ECO:0007669"/>
    <property type="project" value="InterPro"/>
</dbReference>
<keyword evidence="4" id="KW-1185">Reference proteome</keyword>
<evidence type="ECO:0000256" key="1">
    <source>
        <dbReference type="ARBA" id="ARBA00010617"/>
    </source>
</evidence>
<reference evidence="3 4" key="1">
    <citation type="submission" date="2020-08" db="EMBL/GenBank/DDBJ databases">
        <title>Sequencing the genomes of 1000 actinobacteria strains.</title>
        <authorList>
            <person name="Klenk H.-P."/>
        </authorList>
    </citation>
    <scope>NUCLEOTIDE SEQUENCE [LARGE SCALE GENOMIC DNA]</scope>
    <source>
        <strain evidence="3 4">DSM 45267</strain>
    </source>
</reference>
<dbReference type="PROSITE" id="PS00086">
    <property type="entry name" value="CYTOCHROME_P450"/>
    <property type="match status" value="1"/>
</dbReference>
<keyword evidence="2" id="KW-0503">Monooxygenase</keyword>
<comment type="caution">
    <text evidence="3">The sequence shown here is derived from an EMBL/GenBank/DDBJ whole genome shotgun (WGS) entry which is preliminary data.</text>
</comment>
<dbReference type="InterPro" id="IPR017972">
    <property type="entry name" value="Cyt_P450_CS"/>
</dbReference>
<sequence length="425" mass="47776">MTELRDVDFFRDPNSVVSPYSYMDDLVQNSPVWIEPNYGVAMVAGYDEALTVMRETETYSAAPMIAGPTPDYGVEFTGDDIDEQLDAVRHRLPFNDQIVAMDPPQHTMRRALIMGLITPKRLKENEDFIWQLTDRQLDVVLPRGGCELVDDYAQPYALLVVADLLGVPEEDHPMLLEKAGVAANGSLTDTTKEPPKKHGGLEHFYEYFTDRVESRRREPKDDVLGRMAHATFPDGTLPEPLEAARIASNLFAAGQETTVRLLATALQIVGDDQGLQQKLRQDRGLIPKFIEEVLRWQGPIKGNMRVARKTTTLGGVHLKAGTQVFVMHGAAGRDPRQFDDPQGFDIERPNVRRHIAFGHGIHTCPGAPLARSEVRVTLERLLDRTSAIRISEAHHGPPDARRYDYLPSYMFRGLTKLHLEFDMEA</sequence>
<evidence type="ECO:0000313" key="3">
    <source>
        <dbReference type="EMBL" id="MBB3665503.1"/>
    </source>
</evidence>
<accession>A0A839XYK3</accession>
<dbReference type="EMBL" id="JACIBS010000004">
    <property type="protein sequence ID" value="MBB3665503.1"/>
    <property type="molecule type" value="Genomic_DNA"/>
</dbReference>
<dbReference type="PRINTS" id="PR00359">
    <property type="entry name" value="BP450"/>
</dbReference>
<comment type="similarity">
    <text evidence="1 2">Belongs to the cytochrome P450 family.</text>
</comment>